<evidence type="ECO:0000256" key="11">
    <source>
        <dbReference type="ARBA" id="ARBA00054855"/>
    </source>
</evidence>
<keyword evidence="12" id="KW-0375">Hydrogen ion transport</keyword>
<dbReference type="CDD" id="cd01134">
    <property type="entry name" value="V_A-ATPase_A"/>
    <property type="match status" value="1"/>
</dbReference>
<keyword evidence="6 12" id="KW-0067">ATP-binding</keyword>
<evidence type="ECO:0000259" key="16">
    <source>
        <dbReference type="Pfam" id="PF22919"/>
    </source>
</evidence>
<feature type="domain" description="ATPase F1/V1/A1 complex alpha/beta subunit nucleotide-binding" evidence="13">
    <location>
        <begin position="229"/>
        <end position="450"/>
    </location>
</feature>
<dbReference type="NCBIfam" id="NF003220">
    <property type="entry name" value="PRK04192.1"/>
    <property type="match status" value="1"/>
</dbReference>
<comment type="caution">
    <text evidence="17">The sequence shown here is derived from an EMBL/GenBank/DDBJ whole genome shotgun (WGS) entry which is preliminary data.</text>
</comment>
<reference evidence="17 18" key="1">
    <citation type="journal article" date="2014" name="Mol. Biol. Evol.">
        <title>Massive expansion of Ubiquitination-related gene families within the Chlamydiae.</title>
        <authorList>
            <person name="Domman D."/>
            <person name="Collingro A."/>
            <person name="Lagkouvardos I."/>
            <person name="Gehre L."/>
            <person name="Weinmaier T."/>
            <person name="Rattei T."/>
            <person name="Subtil A."/>
            <person name="Horn M."/>
        </authorList>
    </citation>
    <scope>NUCLEOTIDE SEQUENCE [LARGE SCALE GENOMIC DNA]</scope>
    <source>
        <strain evidence="17 18">OEW1</strain>
    </source>
</reference>
<comment type="similarity">
    <text evidence="1 12">Belongs to the ATPase alpha/beta chains family.</text>
</comment>
<feature type="binding site" evidence="12">
    <location>
        <begin position="249"/>
        <end position="256"/>
    </location>
    <ligand>
        <name>ATP</name>
        <dbReference type="ChEBI" id="CHEBI:30616"/>
    </ligand>
</feature>
<evidence type="ECO:0000313" key="18">
    <source>
        <dbReference type="Proteomes" id="UP000031307"/>
    </source>
</evidence>
<dbReference type="EMBL" id="JSAM01000093">
    <property type="protein sequence ID" value="KIA77029.1"/>
    <property type="molecule type" value="Genomic_DNA"/>
</dbReference>
<evidence type="ECO:0000256" key="6">
    <source>
        <dbReference type="ARBA" id="ARBA00022840"/>
    </source>
</evidence>
<gene>
    <name evidence="12 17" type="primary">atpA</name>
    <name evidence="17" type="ORF">DB43_GX00110</name>
</gene>
<evidence type="ECO:0000256" key="5">
    <source>
        <dbReference type="ARBA" id="ARBA00022741"/>
    </source>
</evidence>
<keyword evidence="12" id="KW-0066">ATP synthesis</keyword>
<dbReference type="AlphaFoldDB" id="A0A0C1EKI1"/>
<comment type="catalytic activity">
    <reaction evidence="10 12">
        <text>ATP + H2O + 4 H(+)(in) = ADP + phosphate + 5 H(+)(out)</text>
        <dbReference type="Rhea" id="RHEA:57720"/>
        <dbReference type="ChEBI" id="CHEBI:15377"/>
        <dbReference type="ChEBI" id="CHEBI:15378"/>
        <dbReference type="ChEBI" id="CHEBI:30616"/>
        <dbReference type="ChEBI" id="CHEBI:43474"/>
        <dbReference type="ChEBI" id="CHEBI:456216"/>
        <dbReference type="EC" id="7.1.2.2"/>
    </reaction>
</comment>
<feature type="domain" description="ATP synthase A/B type C-terminal" evidence="16">
    <location>
        <begin position="465"/>
        <end position="539"/>
    </location>
</feature>
<dbReference type="Pfam" id="PF02874">
    <property type="entry name" value="ATP-synt_ab_N"/>
    <property type="match status" value="1"/>
</dbReference>
<dbReference type="Gene3D" id="3.40.50.300">
    <property type="entry name" value="P-loop containing nucleotide triphosphate hydrolases"/>
    <property type="match status" value="1"/>
</dbReference>
<proteinExistence type="inferred from homology"/>
<organism evidence="17 18">
    <name type="scientific">Parachlamydia acanthamoebae</name>
    <dbReference type="NCBI Taxonomy" id="83552"/>
    <lineage>
        <taxon>Bacteria</taxon>
        <taxon>Pseudomonadati</taxon>
        <taxon>Chlamydiota</taxon>
        <taxon>Chlamydiia</taxon>
        <taxon>Parachlamydiales</taxon>
        <taxon>Parachlamydiaceae</taxon>
        <taxon>Parachlamydia</taxon>
    </lineage>
</organism>
<dbReference type="Pfam" id="PF00006">
    <property type="entry name" value="ATP-synt_ab"/>
    <property type="match status" value="1"/>
</dbReference>
<evidence type="ECO:0000313" key="17">
    <source>
        <dbReference type="EMBL" id="KIA77029.1"/>
    </source>
</evidence>
<dbReference type="GO" id="GO:0042777">
    <property type="term" value="P:proton motive force-driven plasma membrane ATP synthesis"/>
    <property type="evidence" value="ECO:0007669"/>
    <property type="project" value="UniProtKB-UniRule"/>
</dbReference>
<evidence type="ECO:0000259" key="15">
    <source>
        <dbReference type="Pfam" id="PF16886"/>
    </source>
</evidence>
<dbReference type="PANTHER" id="PTHR43607:SF1">
    <property type="entry name" value="H(+)-TRANSPORTING TWO-SECTOR ATPASE"/>
    <property type="match status" value="1"/>
</dbReference>
<dbReference type="InterPro" id="IPR004100">
    <property type="entry name" value="ATPase_F1/V1/A1_a/bsu_N"/>
</dbReference>
<feature type="domain" description="ATPase F1/V1/A1 complex alpha/beta subunit N-terminal" evidence="14">
    <location>
        <begin position="19"/>
        <end position="83"/>
    </location>
</feature>
<dbReference type="Pfam" id="PF16886">
    <property type="entry name" value="ATP-synt_ab_Xtn"/>
    <property type="match status" value="1"/>
</dbReference>
<evidence type="ECO:0000259" key="14">
    <source>
        <dbReference type="Pfam" id="PF02874"/>
    </source>
</evidence>
<dbReference type="SUPFAM" id="SSF52540">
    <property type="entry name" value="P-loop containing nucleoside triphosphate hydrolases"/>
    <property type="match status" value="1"/>
</dbReference>
<dbReference type="GO" id="GO:0046961">
    <property type="term" value="F:proton-transporting ATPase activity, rotational mechanism"/>
    <property type="evidence" value="ECO:0007669"/>
    <property type="project" value="InterPro"/>
</dbReference>
<sequence length="596" mass="66643">MMSESQTTIQENKKAVGKVVKAFGNLLQVEFEGNIRQGEVAMVHVDGIRLKAEVIEINKNEAKIQVFEDTKGVQYETDVDFVGDLLEAELGPGLLSSILDGLQNPLEKVAEHAGYFLPRGLYLVPLDRAKSWDYEPKAKVGDVVRRGDTLGTTLEGRFHHHIMVPFALYGTYKVKWVIAPGTYNVDTVVARVEDEKGQEHAFTMVQKWPIKNALFEGEKIKPTKMMDTGLRIIDTQFPVMKGGTFCTPGPFGAGKTVIQHHLSKYSSVDIVVVTACGERAGEVVEILREFPHLTDPHTGNTLMERTVIICNTSSMPVAARESSIYLGMTIAEYYRQMGLDVLLLADSTSRWAQALREMSGRLEEIPGEEAFPAYLASRIAAFYERSGVIALRNEKQGSVTVGGAVSPAGGNFEEPVTQATLAVVGAFLGLSRERSDSRRYPAIDPLISWSKYIDQVAKEMDSQLEGWGQVVKKAANILRRGDEIGKRMEVVGEEGTALEDLILYLKAELYDFCYLQQNAFDKEDTYCPLHRQVKLLEVIRKIFDTHFVFATHDDARQYFLRLQNQIKDMNSLPFDSDKYRAAYSKIEESIESAQAD</sequence>
<protein>
    <recommendedName>
        <fullName evidence="3 12">V-type ATP synthase alpha chain</fullName>
        <ecNumber evidence="2 12">7.1.2.2</ecNumber>
    </recommendedName>
    <alternativeName>
        <fullName evidence="9 12">V-ATPase subunit A</fullName>
    </alternativeName>
</protein>
<keyword evidence="4 12" id="KW-0813">Transport</keyword>
<keyword evidence="5 12" id="KW-0547">Nucleotide-binding</keyword>
<dbReference type="InterPro" id="IPR020003">
    <property type="entry name" value="ATPase_a/bsu_AS"/>
</dbReference>
<evidence type="ECO:0000256" key="2">
    <source>
        <dbReference type="ARBA" id="ARBA00012473"/>
    </source>
</evidence>
<evidence type="ECO:0000259" key="13">
    <source>
        <dbReference type="Pfam" id="PF00006"/>
    </source>
</evidence>
<feature type="domain" description="ATPsynthase alpha/beta subunit barrel-sandwich" evidence="15">
    <location>
        <begin position="125"/>
        <end position="211"/>
    </location>
</feature>
<evidence type="ECO:0000256" key="9">
    <source>
        <dbReference type="ARBA" id="ARBA00031719"/>
    </source>
</evidence>
<evidence type="ECO:0000256" key="1">
    <source>
        <dbReference type="ARBA" id="ARBA00008936"/>
    </source>
</evidence>
<evidence type="ECO:0000256" key="7">
    <source>
        <dbReference type="ARBA" id="ARBA00022967"/>
    </source>
</evidence>
<dbReference type="HAMAP" id="MF_00309">
    <property type="entry name" value="ATP_synth_A_arch"/>
    <property type="match status" value="1"/>
</dbReference>
<dbReference type="FunFam" id="3.40.50.300:FF:000675">
    <property type="entry name" value="V-type ATP synthase alpha chain"/>
    <property type="match status" value="1"/>
</dbReference>
<dbReference type="InterPro" id="IPR000194">
    <property type="entry name" value="ATPase_F1/V1/A1_a/bsu_nucl-bd"/>
</dbReference>
<dbReference type="GO" id="GO:0005524">
    <property type="term" value="F:ATP binding"/>
    <property type="evidence" value="ECO:0007669"/>
    <property type="project" value="UniProtKB-UniRule"/>
</dbReference>
<keyword evidence="8 12" id="KW-0406">Ion transport</keyword>
<dbReference type="Proteomes" id="UP000031307">
    <property type="component" value="Unassembled WGS sequence"/>
</dbReference>
<dbReference type="RefSeq" id="WP_408633526.1">
    <property type="nucleotide sequence ID" value="NZ_JSAM01000093.1"/>
</dbReference>
<comment type="function">
    <text evidence="11 12">Produces ATP from ADP in the presence of a proton gradient across the membrane. The V-type alpha chain is a catalytic subunit.</text>
</comment>
<dbReference type="GO" id="GO:0046933">
    <property type="term" value="F:proton-transporting ATP synthase activity, rotational mechanism"/>
    <property type="evidence" value="ECO:0007669"/>
    <property type="project" value="UniProtKB-UniRule"/>
</dbReference>
<dbReference type="PATRIC" id="fig|83552.4.peg.1837"/>
<dbReference type="InterPro" id="IPR022878">
    <property type="entry name" value="V-ATPase_asu"/>
</dbReference>
<dbReference type="Gene3D" id="2.40.50.100">
    <property type="match status" value="1"/>
</dbReference>
<dbReference type="Gene3D" id="2.40.30.20">
    <property type="match status" value="1"/>
</dbReference>
<accession>A0A0C1EKI1</accession>
<evidence type="ECO:0000256" key="4">
    <source>
        <dbReference type="ARBA" id="ARBA00022448"/>
    </source>
</evidence>
<dbReference type="PROSITE" id="PS00152">
    <property type="entry name" value="ATPASE_ALPHA_BETA"/>
    <property type="match status" value="1"/>
</dbReference>
<dbReference type="InterPro" id="IPR027417">
    <property type="entry name" value="P-loop_NTPase"/>
</dbReference>
<evidence type="ECO:0000256" key="3">
    <source>
        <dbReference type="ARBA" id="ARBA00018003"/>
    </source>
</evidence>
<name>A0A0C1EKI1_9BACT</name>
<keyword evidence="7 12" id="KW-1278">Translocase</keyword>
<evidence type="ECO:0000256" key="12">
    <source>
        <dbReference type="HAMAP-Rule" id="MF_00309"/>
    </source>
</evidence>
<dbReference type="InterPro" id="IPR031686">
    <property type="entry name" value="ATP-synth_a_Xtn"/>
</dbReference>
<dbReference type="CDD" id="cd18111">
    <property type="entry name" value="ATP-synt_V_A-type_alpha_C"/>
    <property type="match status" value="1"/>
</dbReference>
<dbReference type="InterPro" id="IPR055190">
    <property type="entry name" value="ATP-synt_VA_C"/>
</dbReference>
<dbReference type="Pfam" id="PF22919">
    <property type="entry name" value="ATP-synt_VA_C"/>
    <property type="match status" value="1"/>
</dbReference>
<evidence type="ECO:0000256" key="8">
    <source>
        <dbReference type="ARBA" id="ARBA00023065"/>
    </source>
</evidence>
<dbReference type="InterPro" id="IPR024034">
    <property type="entry name" value="ATPase_F1/V1_b/a_C"/>
</dbReference>
<dbReference type="GO" id="GO:0016787">
    <property type="term" value="F:hydrolase activity"/>
    <property type="evidence" value="ECO:0007669"/>
    <property type="project" value="UniProtKB-KW"/>
</dbReference>
<dbReference type="EC" id="7.1.2.2" evidence="2 12"/>
<keyword evidence="17" id="KW-0378">Hydrolase</keyword>
<evidence type="ECO:0000256" key="10">
    <source>
        <dbReference type="ARBA" id="ARBA00048383"/>
    </source>
</evidence>
<dbReference type="Gene3D" id="1.10.1140.10">
    <property type="entry name" value="Bovine Mitochondrial F1-atpase, Atp Synthase Beta Chain, Chain D, domain 3"/>
    <property type="match status" value="1"/>
</dbReference>
<dbReference type="PANTHER" id="PTHR43607">
    <property type="entry name" value="V-TYPE PROTON ATPASE CATALYTIC SUBUNIT A"/>
    <property type="match status" value="1"/>
</dbReference>
<dbReference type="InterPro" id="IPR023366">
    <property type="entry name" value="ATP_synth_asu-like_sf"/>
</dbReference>
<dbReference type="SUPFAM" id="SSF47917">
    <property type="entry name" value="C-terminal domain of alpha and beta subunits of F1 ATP synthase"/>
    <property type="match status" value="1"/>
</dbReference>